<feature type="domain" description="Protein kinase" evidence="8">
    <location>
        <begin position="54"/>
        <end position="267"/>
    </location>
</feature>
<dbReference type="PROSITE" id="PS50011">
    <property type="entry name" value="PROTEIN_KINASE_DOM"/>
    <property type="match status" value="1"/>
</dbReference>
<dbReference type="GO" id="GO:0035556">
    <property type="term" value="P:intracellular signal transduction"/>
    <property type="evidence" value="ECO:0007669"/>
    <property type="project" value="TreeGrafter"/>
</dbReference>
<evidence type="ECO:0000256" key="1">
    <source>
        <dbReference type="ARBA" id="ARBA00012513"/>
    </source>
</evidence>
<dbReference type="SMART" id="SM00220">
    <property type="entry name" value="S_TKc"/>
    <property type="match status" value="1"/>
</dbReference>
<feature type="transmembrane region" description="Helical" evidence="7">
    <location>
        <begin position="223"/>
        <end position="243"/>
    </location>
</feature>
<accession>A0A8S1QNC4</accession>
<sequence>MQKFKTSFSLFNSLLLKNRERMETKFSQNYINNKFDIQQGKLQQQQRLPCKADFVLLFVICRGGFGRVWKAENKKSKQQFAIKEMNKCKIINKKSVSSVMNERYLLSNLRHPQDKQTKQVFRNLYLAIDLMQGGDLRYHLCKQRKFNEKQTKFFIACLLLALDYLYINTVLHIDIKPENLVFDKNGYLRLTDLGIARIWKPDNENDNSGTPGYMAPEVMHRQAHGVASDYFAVGIIAFECMMGKRPYVRKTKRKIRDQIMAQQVLIK</sequence>
<dbReference type="EMBL" id="CAJJDM010000185">
    <property type="protein sequence ID" value="CAD8116651.1"/>
    <property type="molecule type" value="Genomic_DNA"/>
</dbReference>
<keyword evidence="7" id="KW-1133">Transmembrane helix</keyword>
<evidence type="ECO:0000313" key="10">
    <source>
        <dbReference type="Proteomes" id="UP000688137"/>
    </source>
</evidence>
<keyword evidence="7" id="KW-0812">Transmembrane</keyword>
<name>A0A8S1QNC4_PARPR</name>
<keyword evidence="4" id="KW-0547">Nucleotide-binding</keyword>
<dbReference type="GO" id="GO:0005524">
    <property type="term" value="F:ATP binding"/>
    <property type="evidence" value="ECO:0007669"/>
    <property type="project" value="UniProtKB-KW"/>
</dbReference>
<organism evidence="9 10">
    <name type="scientific">Paramecium primaurelia</name>
    <dbReference type="NCBI Taxonomy" id="5886"/>
    <lineage>
        <taxon>Eukaryota</taxon>
        <taxon>Sar</taxon>
        <taxon>Alveolata</taxon>
        <taxon>Ciliophora</taxon>
        <taxon>Intramacronucleata</taxon>
        <taxon>Oligohymenophorea</taxon>
        <taxon>Peniculida</taxon>
        <taxon>Parameciidae</taxon>
        <taxon>Paramecium</taxon>
    </lineage>
</organism>
<dbReference type="Pfam" id="PF00069">
    <property type="entry name" value="Pkinase"/>
    <property type="match status" value="1"/>
</dbReference>
<keyword evidence="3" id="KW-0808">Transferase</keyword>
<evidence type="ECO:0000256" key="7">
    <source>
        <dbReference type="SAM" id="Phobius"/>
    </source>
</evidence>
<keyword evidence="5" id="KW-0418">Kinase</keyword>
<feature type="transmembrane region" description="Helical" evidence="7">
    <location>
        <begin position="153"/>
        <end position="173"/>
    </location>
</feature>
<dbReference type="GO" id="GO:0004674">
    <property type="term" value="F:protein serine/threonine kinase activity"/>
    <property type="evidence" value="ECO:0007669"/>
    <property type="project" value="UniProtKB-KW"/>
</dbReference>
<dbReference type="EC" id="2.7.11.1" evidence="1"/>
<comment type="caution">
    <text evidence="9">The sequence shown here is derived from an EMBL/GenBank/DDBJ whole genome shotgun (WGS) entry which is preliminary data.</text>
</comment>
<dbReference type="PROSITE" id="PS00108">
    <property type="entry name" value="PROTEIN_KINASE_ST"/>
    <property type="match status" value="1"/>
</dbReference>
<dbReference type="PANTHER" id="PTHR24356:SF374">
    <property type="entry name" value="PROTEIN KINASE DOMAIN-CONTAINING PROTEIN"/>
    <property type="match status" value="1"/>
</dbReference>
<evidence type="ECO:0000313" key="9">
    <source>
        <dbReference type="EMBL" id="CAD8116651.1"/>
    </source>
</evidence>
<evidence type="ECO:0000256" key="4">
    <source>
        <dbReference type="ARBA" id="ARBA00022741"/>
    </source>
</evidence>
<dbReference type="InterPro" id="IPR008271">
    <property type="entry name" value="Ser/Thr_kinase_AS"/>
</dbReference>
<dbReference type="Proteomes" id="UP000688137">
    <property type="component" value="Unassembled WGS sequence"/>
</dbReference>
<evidence type="ECO:0000256" key="6">
    <source>
        <dbReference type="ARBA" id="ARBA00022840"/>
    </source>
</evidence>
<dbReference type="AlphaFoldDB" id="A0A8S1QNC4"/>
<proteinExistence type="predicted"/>
<reference evidence="9" key="1">
    <citation type="submission" date="2021-01" db="EMBL/GenBank/DDBJ databases">
        <authorList>
            <consortium name="Genoscope - CEA"/>
            <person name="William W."/>
        </authorList>
    </citation>
    <scope>NUCLEOTIDE SEQUENCE</scope>
</reference>
<keyword evidence="10" id="KW-1185">Reference proteome</keyword>
<evidence type="ECO:0000256" key="5">
    <source>
        <dbReference type="ARBA" id="ARBA00022777"/>
    </source>
</evidence>
<dbReference type="InterPro" id="IPR050236">
    <property type="entry name" value="Ser_Thr_kinase_AGC"/>
</dbReference>
<evidence type="ECO:0000256" key="3">
    <source>
        <dbReference type="ARBA" id="ARBA00022679"/>
    </source>
</evidence>
<dbReference type="PANTHER" id="PTHR24356">
    <property type="entry name" value="SERINE/THREONINE-PROTEIN KINASE"/>
    <property type="match status" value="1"/>
</dbReference>
<gene>
    <name evidence="9" type="ORF">PPRIM_AZ9-3.1.T1760022</name>
</gene>
<dbReference type="InterPro" id="IPR000719">
    <property type="entry name" value="Prot_kinase_dom"/>
</dbReference>
<protein>
    <recommendedName>
        <fullName evidence="1">non-specific serine/threonine protein kinase</fullName>
        <ecNumber evidence="1">2.7.11.1</ecNumber>
    </recommendedName>
</protein>
<evidence type="ECO:0000256" key="2">
    <source>
        <dbReference type="ARBA" id="ARBA00022527"/>
    </source>
</evidence>
<keyword evidence="7" id="KW-0472">Membrane</keyword>
<evidence type="ECO:0000259" key="8">
    <source>
        <dbReference type="PROSITE" id="PS50011"/>
    </source>
</evidence>
<keyword evidence="6" id="KW-0067">ATP-binding</keyword>
<keyword evidence="2" id="KW-0723">Serine/threonine-protein kinase</keyword>